<keyword evidence="2" id="KW-1185">Reference proteome</keyword>
<name>A0ABX0UIJ7_9BACT</name>
<dbReference type="Proteomes" id="UP001179181">
    <property type="component" value="Unassembled WGS sequence"/>
</dbReference>
<reference evidence="1 2" key="1">
    <citation type="submission" date="2020-03" db="EMBL/GenBank/DDBJ databases">
        <title>Genomic Encyclopedia of Type Strains, Phase IV (KMG-IV): sequencing the most valuable type-strain genomes for metagenomic binning, comparative biology and taxonomic classification.</title>
        <authorList>
            <person name="Goeker M."/>
        </authorList>
    </citation>
    <scope>NUCLEOTIDE SEQUENCE [LARGE SCALE GENOMIC DNA]</scope>
    <source>
        <strain evidence="1 2">DSM 102865</strain>
    </source>
</reference>
<comment type="caution">
    <text evidence="1">The sequence shown here is derived from an EMBL/GenBank/DDBJ whole genome shotgun (WGS) entry which is preliminary data.</text>
</comment>
<dbReference type="RefSeq" id="WP_167269211.1">
    <property type="nucleotide sequence ID" value="NZ_JAASQJ010000002.1"/>
</dbReference>
<dbReference type="Pfam" id="PF14054">
    <property type="entry name" value="DUF4249"/>
    <property type="match status" value="1"/>
</dbReference>
<gene>
    <name evidence="1" type="ORF">FHS68_001797</name>
</gene>
<dbReference type="InterPro" id="IPR025345">
    <property type="entry name" value="DUF4249"/>
</dbReference>
<proteinExistence type="predicted"/>
<accession>A0ABX0UIJ7</accession>
<protein>
    <recommendedName>
        <fullName evidence="3">DUF4249 domain-containing protein</fullName>
    </recommendedName>
</protein>
<evidence type="ECO:0008006" key="3">
    <source>
        <dbReference type="Google" id="ProtNLM"/>
    </source>
</evidence>
<evidence type="ECO:0000313" key="1">
    <source>
        <dbReference type="EMBL" id="NIJ52627.1"/>
    </source>
</evidence>
<organism evidence="1 2">
    <name type="scientific">Dyadobacter arcticus</name>
    <dbReference type="NCBI Taxonomy" id="1078754"/>
    <lineage>
        <taxon>Bacteria</taxon>
        <taxon>Pseudomonadati</taxon>
        <taxon>Bacteroidota</taxon>
        <taxon>Cytophagia</taxon>
        <taxon>Cytophagales</taxon>
        <taxon>Spirosomataceae</taxon>
        <taxon>Dyadobacter</taxon>
    </lineage>
</organism>
<sequence length="318" mass="35774">MRHINIWIITISALLFCGCDGLIEDLDESKLPKIESKLVVSCYISPQSAIISVIVSESQPLLGPASYNPVYITNAEVVLSGNAGQIRIRRRDSTSLYAVDSSAFKILAGQTYTLTVNDGKRYVKATCTVPANVPKIKNVLIEDVSGTQFNHYLGLRVRSSWEDIKGENNYYSTRGFIDYGAKQLWSDPITGDVGPVLQRGWVEISFFPPIDNLFNDANLDGSIFVGPELNMFFEKRDTIVYRDKNNVERSFDNEARISEVHIEVINMDEHYYQFLRSTANYKEDNKFTEPTPVYTNIQGGLGCFAAFNAVVFVDRSGW</sequence>
<dbReference type="PROSITE" id="PS51257">
    <property type="entry name" value="PROKAR_LIPOPROTEIN"/>
    <property type="match status" value="1"/>
</dbReference>
<evidence type="ECO:0000313" key="2">
    <source>
        <dbReference type="Proteomes" id="UP001179181"/>
    </source>
</evidence>
<dbReference type="EMBL" id="JAASQJ010000002">
    <property type="protein sequence ID" value="NIJ52627.1"/>
    <property type="molecule type" value="Genomic_DNA"/>
</dbReference>